<feature type="compositionally biased region" description="Gly residues" evidence="1">
    <location>
        <begin position="1"/>
        <end position="12"/>
    </location>
</feature>
<dbReference type="AlphaFoldDB" id="A0A8R1IR27"/>
<reference evidence="2" key="2">
    <citation type="submission" date="2022-06" db="UniProtKB">
        <authorList>
            <consortium name="EnsemblMetazoa"/>
        </authorList>
    </citation>
    <scope>IDENTIFICATION</scope>
    <source>
        <strain evidence="2">DF5081</strain>
    </source>
</reference>
<organism evidence="2 3">
    <name type="scientific">Caenorhabditis japonica</name>
    <dbReference type="NCBI Taxonomy" id="281687"/>
    <lineage>
        <taxon>Eukaryota</taxon>
        <taxon>Metazoa</taxon>
        <taxon>Ecdysozoa</taxon>
        <taxon>Nematoda</taxon>
        <taxon>Chromadorea</taxon>
        <taxon>Rhabditida</taxon>
        <taxon>Rhabditina</taxon>
        <taxon>Rhabditomorpha</taxon>
        <taxon>Rhabditoidea</taxon>
        <taxon>Rhabditidae</taxon>
        <taxon>Peloderinae</taxon>
        <taxon>Caenorhabditis</taxon>
    </lineage>
</organism>
<dbReference type="EnsemblMetazoa" id="CJA41496b.1">
    <property type="protein sequence ID" value="CJA41496b.1"/>
    <property type="gene ID" value="WBGene00217344"/>
</dbReference>
<evidence type="ECO:0000256" key="1">
    <source>
        <dbReference type="SAM" id="MobiDB-lite"/>
    </source>
</evidence>
<evidence type="ECO:0000313" key="3">
    <source>
        <dbReference type="Proteomes" id="UP000005237"/>
    </source>
</evidence>
<evidence type="ECO:0000313" key="2">
    <source>
        <dbReference type="EnsemblMetazoa" id="CJA41496b.1"/>
    </source>
</evidence>
<protein>
    <submittedName>
        <fullName evidence="2">Uncharacterized protein</fullName>
    </submittedName>
</protein>
<dbReference type="Proteomes" id="UP000005237">
    <property type="component" value="Unassembled WGS sequence"/>
</dbReference>
<name>A0A8R1IR27_CAEJA</name>
<accession>A0A8R1IR27</accession>
<reference evidence="3" key="1">
    <citation type="submission" date="2010-08" db="EMBL/GenBank/DDBJ databases">
        <authorList>
            <consortium name="Caenorhabditis japonica Sequencing Consortium"/>
            <person name="Wilson R.K."/>
        </authorList>
    </citation>
    <scope>NUCLEOTIDE SEQUENCE [LARGE SCALE GENOMIC DNA]</scope>
    <source>
        <strain evidence="3">DF5081</strain>
    </source>
</reference>
<sequence>MEYFNAGGGVAGAPGATAGNNGSIDPYSVIPQQFGNPPPTQAYPEYTDAPDYETFQQQQAQFRAAQVVVQQQQHQQAQQQPSPSMYYQPAAPGSYFPIHSASEHDFLGPQHPPTGGAAQSVQATGAASYQHQQQQQAGQANKDFLMQHQTLSVVSSCLPPWKSMSSKEADTKRLQRAVSNMFEIAGCDPPDMEKQVLRRKLKWAGHVSRMKYDRWAKIASEWDPRGSARPRGRPPKRWADDITDSIKIFIHNEALRGNLGHGRRRIGILEARRAWSTHKGSCNLAQLGSQYPGWK</sequence>
<keyword evidence="3" id="KW-1185">Reference proteome</keyword>
<feature type="region of interest" description="Disordered" evidence="1">
    <location>
        <begin position="1"/>
        <end position="47"/>
    </location>
</feature>
<proteinExistence type="predicted"/>
<feature type="region of interest" description="Disordered" evidence="1">
    <location>
        <begin position="72"/>
        <end position="140"/>
    </location>
</feature>
<feature type="compositionally biased region" description="Low complexity" evidence="1">
    <location>
        <begin position="13"/>
        <end position="22"/>
    </location>
</feature>
<feature type="compositionally biased region" description="Low complexity" evidence="1">
    <location>
        <begin position="126"/>
        <end position="140"/>
    </location>
</feature>